<dbReference type="InterPro" id="IPR000835">
    <property type="entry name" value="HTH_MarR-typ"/>
</dbReference>
<dbReference type="Proteomes" id="UP000466554">
    <property type="component" value="Chromosome"/>
</dbReference>
<keyword evidence="2" id="KW-0238">DNA-binding</keyword>
<dbReference type="Pfam" id="PF12802">
    <property type="entry name" value="MarR_2"/>
    <property type="match status" value="1"/>
</dbReference>
<gene>
    <name evidence="5" type="ORF">MPRF_24660</name>
</gene>
<reference evidence="5 6" key="1">
    <citation type="journal article" date="2019" name="Emerg. Microbes Infect.">
        <title>Comprehensive subspecies identification of 175 nontuberculous mycobacteria species based on 7547 genomic profiles.</title>
        <authorList>
            <person name="Matsumoto Y."/>
            <person name="Kinjo T."/>
            <person name="Motooka D."/>
            <person name="Nabeya D."/>
            <person name="Jung N."/>
            <person name="Uechi K."/>
            <person name="Horii T."/>
            <person name="Iida T."/>
            <person name="Fujita J."/>
            <person name="Nakamura S."/>
        </authorList>
    </citation>
    <scope>NUCLEOTIDE SEQUENCE [LARGE SCALE GENOMIC DNA]</scope>
    <source>
        <strain evidence="5 6">JCM 6367</strain>
    </source>
</reference>
<dbReference type="PANTHER" id="PTHR33164">
    <property type="entry name" value="TRANSCRIPTIONAL REGULATOR, MARR FAMILY"/>
    <property type="match status" value="1"/>
</dbReference>
<dbReference type="PROSITE" id="PS50995">
    <property type="entry name" value="HTH_MARR_2"/>
    <property type="match status" value="1"/>
</dbReference>
<dbReference type="InterPro" id="IPR023187">
    <property type="entry name" value="Tscrpt_reg_MarR-type_CS"/>
</dbReference>
<dbReference type="GO" id="GO:0006950">
    <property type="term" value="P:response to stress"/>
    <property type="evidence" value="ECO:0007669"/>
    <property type="project" value="TreeGrafter"/>
</dbReference>
<evidence type="ECO:0000313" key="6">
    <source>
        <dbReference type="Proteomes" id="UP000466554"/>
    </source>
</evidence>
<dbReference type="SUPFAM" id="SSF46785">
    <property type="entry name" value="Winged helix' DNA-binding domain"/>
    <property type="match status" value="1"/>
</dbReference>
<evidence type="ECO:0000259" key="4">
    <source>
        <dbReference type="PROSITE" id="PS50995"/>
    </source>
</evidence>
<dbReference type="GO" id="GO:0003700">
    <property type="term" value="F:DNA-binding transcription factor activity"/>
    <property type="evidence" value="ECO:0007669"/>
    <property type="project" value="InterPro"/>
</dbReference>
<dbReference type="EMBL" id="AP022598">
    <property type="protein sequence ID" value="BBY75567.1"/>
    <property type="molecule type" value="Genomic_DNA"/>
</dbReference>
<dbReference type="PANTHER" id="PTHR33164:SF43">
    <property type="entry name" value="HTH-TYPE TRANSCRIPTIONAL REPRESSOR YETL"/>
    <property type="match status" value="1"/>
</dbReference>
<proteinExistence type="predicted"/>
<dbReference type="GO" id="GO:0003677">
    <property type="term" value="F:DNA binding"/>
    <property type="evidence" value="ECO:0007669"/>
    <property type="project" value="UniProtKB-KW"/>
</dbReference>
<dbReference type="SMART" id="SM00347">
    <property type="entry name" value="HTH_MARR"/>
    <property type="match status" value="1"/>
</dbReference>
<evidence type="ECO:0000256" key="1">
    <source>
        <dbReference type="ARBA" id="ARBA00023015"/>
    </source>
</evidence>
<dbReference type="PRINTS" id="PR00598">
    <property type="entry name" value="HTHMARR"/>
</dbReference>
<evidence type="ECO:0000313" key="5">
    <source>
        <dbReference type="EMBL" id="BBY75567.1"/>
    </source>
</evidence>
<accession>A0A7I7U2H1</accession>
<sequence length="157" mass="16826">MKEATGGRAASGASAQRAGRLADAFGRAGKSVVRAFDDRLGEHGVSTPRSKLLAEVARMQPVRLADLAREVGVSQGTASTLVEALVRDGLVARRVDENDRRAIRLTTTAEGEAQARNWLRDYVVVAGEIFGCLTADEQRELTRLLDRIAESLDPPAG</sequence>
<organism evidence="5 6">
    <name type="scientific">Mycolicibacterium parafortuitum</name>
    <name type="common">Mycobacterium parafortuitum</name>
    <dbReference type="NCBI Taxonomy" id="39692"/>
    <lineage>
        <taxon>Bacteria</taxon>
        <taxon>Bacillati</taxon>
        <taxon>Actinomycetota</taxon>
        <taxon>Actinomycetes</taxon>
        <taxon>Mycobacteriales</taxon>
        <taxon>Mycobacteriaceae</taxon>
        <taxon>Mycolicibacterium</taxon>
    </lineage>
</organism>
<evidence type="ECO:0000256" key="3">
    <source>
        <dbReference type="ARBA" id="ARBA00023163"/>
    </source>
</evidence>
<dbReference type="AlphaFoldDB" id="A0A7I7U2H1"/>
<dbReference type="RefSeq" id="WP_163766440.1">
    <property type="nucleotide sequence ID" value="NZ_AP022598.1"/>
</dbReference>
<dbReference type="PROSITE" id="PS01117">
    <property type="entry name" value="HTH_MARR_1"/>
    <property type="match status" value="1"/>
</dbReference>
<protein>
    <submittedName>
        <fullName evidence="5">MarR family transcriptional regulator</fullName>
    </submittedName>
</protein>
<dbReference type="InterPro" id="IPR036390">
    <property type="entry name" value="WH_DNA-bd_sf"/>
</dbReference>
<keyword evidence="1" id="KW-0805">Transcription regulation</keyword>
<name>A0A7I7U2H1_MYCPF</name>
<evidence type="ECO:0000256" key="2">
    <source>
        <dbReference type="ARBA" id="ARBA00023125"/>
    </source>
</evidence>
<keyword evidence="3" id="KW-0804">Transcription</keyword>
<feature type="domain" description="HTH marR-type" evidence="4">
    <location>
        <begin position="18"/>
        <end position="150"/>
    </location>
</feature>
<dbReference type="InterPro" id="IPR039422">
    <property type="entry name" value="MarR/SlyA-like"/>
</dbReference>
<dbReference type="Gene3D" id="1.10.10.10">
    <property type="entry name" value="Winged helix-like DNA-binding domain superfamily/Winged helix DNA-binding domain"/>
    <property type="match status" value="1"/>
</dbReference>
<dbReference type="InterPro" id="IPR036388">
    <property type="entry name" value="WH-like_DNA-bd_sf"/>
</dbReference>